<feature type="region of interest" description="Disordered" evidence="1">
    <location>
        <begin position="314"/>
        <end position="337"/>
    </location>
</feature>
<reference evidence="2 3" key="1">
    <citation type="submission" date="2021-11" db="EMBL/GenBank/DDBJ databases">
        <title>Black yeast isolated from Biological Soil Crust.</title>
        <authorList>
            <person name="Kurbessoian T."/>
        </authorList>
    </citation>
    <scope>NUCLEOTIDE SEQUENCE [LARGE SCALE GENOMIC DNA]</scope>
    <source>
        <strain evidence="2 3">CCFEE 5522</strain>
    </source>
</reference>
<sequence>MDEHGERPVKRPRLAAHAEIEERTADKETALEVDVMVLDYLAYQSTTACFDSRDSTNSTPVTLGHNPAMTDAFLAIFKARHATYLFDAELCFRLQLLMLTTLFTQRLTRNPTTPPSPALKQLRATNKARALSWIGSAERMPSAAYDTTLFDDLSSFPGIEELERNRAHVLHKLDIPAEDEAYEDAFYGTSSCVSLLDLLPLFMELSAARNTMSNSSASGQWMRMASEFMLQAGLEQYLVTGAQGSDAVDEAFAWGYEEKAQHAGEGMEVDGQGTHNKRMDEVNDMFEDAAYETEVNGWRQLKEHYLALLFPPSASRSSKDTYSVPSSDDAGEGKHTQSADLVSHLEIAAAKHPIANFEATVIGFLGALLQSLAKPVLTQLEAGELDGMSKGETADFVRSCGLSTARFFDAPAGFKL</sequence>
<evidence type="ECO:0000313" key="3">
    <source>
        <dbReference type="Proteomes" id="UP001324427"/>
    </source>
</evidence>
<comment type="caution">
    <text evidence="2">The sequence shown here is derived from an EMBL/GenBank/DDBJ whole genome shotgun (WGS) entry which is preliminary data.</text>
</comment>
<gene>
    <name evidence="2" type="ORF">LTR36_008797</name>
</gene>
<proteinExistence type="predicted"/>
<feature type="compositionally biased region" description="Polar residues" evidence="1">
    <location>
        <begin position="314"/>
        <end position="326"/>
    </location>
</feature>
<accession>A0AAV9J839</accession>
<dbReference type="Proteomes" id="UP001324427">
    <property type="component" value="Unassembled WGS sequence"/>
</dbReference>
<dbReference type="EMBL" id="JAVFHQ010000060">
    <property type="protein sequence ID" value="KAK4540855.1"/>
    <property type="molecule type" value="Genomic_DNA"/>
</dbReference>
<dbReference type="AlphaFoldDB" id="A0AAV9J839"/>
<protein>
    <submittedName>
        <fullName evidence="2">Uncharacterized protein</fullName>
    </submittedName>
</protein>
<keyword evidence="3" id="KW-1185">Reference proteome</keyword>
<name>A0AAV9J839_9PEZI</name>
<evidence type="ECO:0000256" key="1">
    <source>
        <dbReference type="SAM" id="MobiDB-lite"/>
    </source>
</evidence>
<evidence type="ECO:0000313" key="2">
    <source>
        <dbReference type="EMBL" id="KAK4540855.1"/>
    </source>
</evidence>
<organism evidence="2 3">
    <name type="scientific">Oleoguttula mirabilis</name>
    <dbReference type="NCBI Taxonomy" id="1507867"/>
    <lineage>
        <taxon>Eukaryota</taxon>
        <taxon>Fungi</taxon>
        <taxon>Dikarya</taxon>
        <taxon>Ascomycota</taxon>
        <taxon>Pezizomycotina</taxon>
        <taxon>Dothideomycetes</taxon>
        <taxon>Dothideomycetidae</taxon>
        <taxon>Mycosphaerellales</taxon>
        <taxon>Teratosphaeriaceae</taxon>
        <taxon>Oleoguttula</taxon>
    </lineage>
</organism>